<dbReference type="SUPFAM" id="SSF52096">
    <property type="entry name" value="ClpP/crotonase"/>
    <property type="match status" value="1"/>
</dbReference>
<accession>A0A402Q096</accession>
<dbReference type="Proteomes" id="UP000885283">
    <property type="component" value="Unassembled WGS sequence"/>
</dbReference>
<proteinExistence type="inferred from homology"/>
<reference evidence="6" key="1">
    <citation type="submission" date="2018-08" db="EMBL/GenBank/DDBJ databases">
        <authorList>
            <consortium name="GenomeTrakr network: Whole genome sequencing for foodborne pathogen traceback"/>
        </authorList>
    </citation>
    <scope>NUCLEOTIDE SEQUENCE [LARGE SCALE GENOMIC DNA]</scope>
    <source>
        <strain evidence="6">FLUFL-1338</strain>
    </source>
</reference>
<evidence type="ECO:0000256" key="2">
    <source>
        <dbReference type="ARBA" id="ARBA00022670"/>
    </source>
</evidence>
<name>A0A402Q096_SALER</name>
<protein>
    <submittedName>
        <fullName evidence="6">S49 family peptidase</fullName>
    </submittedName>
</protein>
<organism evidence="6">
    <name type="scientific">Salmonella enterica</name>
    <name type="common">Salmonella choleraesuis</name>
    <dbReference type="NCBI Taxonomy" id="28901"/>
    <lineage>
        <taxon>Bacteria</taxon>
        <taxon>Pseudomonadati</taxon>
        <taxon>Pseudomonadota</taxon>
        <taxon>Gammaproteobacteria</taxon>
        <taxon>Enterobacterales</taxon>
        <taxon>Enterobacteriaceae</taxon>
        <taxon>Salmonella</taxon>
    </lineage>
</organism>
<dbReference type="InterPro" id="IPR033855">
    <property type="entry name" value="Protein_C"/>
</dbReference>
<comment type="similarity">
    <text evidence="1">Belongs to the peptidase S49 family.</text>
</comment>
<dbReference type="CDD" id="cd07022">
    <property type="entry name" value="S49_Sppa_36K_type"/>
    <property type="match status" value="1"/>
</dbReference>
<dbReference type="AlphaFoldDB" id="A0A402Q096"/>
<dbReference type="InterPro" id="IPR002142">
    <property type="entry name" value="Peptidase_S49"/>
</dbReference>
<evidence type="ECO:0000313" key="6">
    <source>
        <dbReference type="EMBL" id="MIK90775.1"/>
    </source>
</evidence>
<evidence type="ECO:0000259" key="5">
    <source>
        <dbReference type="Pfam" id="PF01343"/>
    </source>
</evidence>
<dbReference type="GO" id="GO:0006508">
    <property type="term" value="P:proteolysis"/>
    <property type="evidence" value="ECO:0007669"/>
    <property type="project" value="UniProtKB-KW"/>
</dbReference>
<feature type="domain" description="Peptidase S49" evidence="5">
    <location>
        <begin position="136"/>
        <end position="278"/>
    </location>
</feature>
<dbReference type="PANTHER" id="PTHR33209">
    <property type="entry name" value="PROTEASE 4"/>
    <property type="match status" value="1"/>
</dbReference>
<evidence type="ECO:0000256" key="3">
    <source>
        <dbReference type="ARBA" id="ARBA00022801"/>
    </source>
</evidence>
<dbReference type="GO" id="GO:0008236">
    <property type="term" value="F:serine-type peptidase activity"/>
    <property type="evidence" value="ECO:0007669"/>
    <property type="project" value="UniProtKB-KW"/>
</dbReference>
<dbReference type="Pfam" id="PF01343">
    <property type="entry name" value="Peptidase_S49"/>
    <property type="match status" value="1"/>
</dbReference>
<dbReference type="InterPro" id="IPR029045">
    <property type="entry name" value="ClpP/crotonase-like_dom_sf"/>
</dbReference>
<dbReference type="PANTHER" id="PTHR33209:SF1">
    <property type="entry name" value="PEPTIDASE S49 DOMAIN-CONTAINING PROTEIN"/>
    <property type="match status" value="1"/>
</dbReference>
<dbReference type="Gene3D" id="6.20.330.10">
    <property type="match status" value="1"/>
</dbReference>
<dbReference type="EMBL" id="RSMR01000002">
    <property type="protein sequence ID" value="MIK90775.1"/>
    <property type="molecule type" value="Genomic_DNA"/>
</dbReference>
<comment type="caution">
    <text evidence="6">The sequence shown here is derived from an EMBL/GenBank/DDBJ whole genome shotgun (WGS) entry which is preliminary data.</text>
</comment>
<keyword evidence="2" id="KW-0645">Protease</keyword>
<keyword evidence="4" id="KW-0720">Serine protease</keyword>
<evidence type="ECO:0000256" key="1">
    <source>
        <dbReference type="ARBA" id="ARBA00008683"/>
    </source>
</evidence>
<dbReference type="Gene3D" id="3.90.226.10">
    <property type="entry name" value="2-enoyl-CoA Hydratase, Chain A, domain 1"/>
    <property type="match status" value="1"/>
</dbReference>
<gene>
    <name evidence="6" type="ORF">KO51_04020</name>
</gene>
<evidence type="ECO:0000256" key="4">
    <source>
        <dbReference type="ARBA" id="ARBA00022825"/>
    </source>
</evidence>
<sequence>MQKMINLPHLANQVFGVPLYATRDLVDAVKSVLIPRIMGGVHDNIEMSTGSDKGTGFTQKQDGAAIAVIPVHGILVPRRGLINDACEELTSYERLRNQIQAAIDDPAVMEIVLDINSSGGMVSGCKEVADFIFASREIKPVTAIVNFNAFSAAYFIASACSKVVISDTGGVGSVGVIMEHLDVSGWEENNGLKFTAIFRGDNKNMFTPHAPLSENDRTAVQAMVDASYETFTSSVAQYRGMDVQAVVDTQASIYFGQDAIAAGLADEMCPPQDAINAIAGKYAPAASATGKRSIQLRAAEMNQRASM</sequence>
<keyword evidence="3" id="KW-0378">Hydrolase</keyword>